<protein>
    <recommendedName>
        <fullName evidence="3">Peptidase M10 metallopeptidase domain-containing protein</fullName>
    </recommendedName>
</protein>
<evidence type="ECO:0008006" key="3">
    <source>
        <dbReference type="Google" id="ProtNLM"/>
    </source>
</evidence>
<dbReference type="Proteomes" id="UP001595798">
    <property type="component" value="Unassembled WGS sequence"/>
</dbReference>
<dbReference type="Gene3D" id="3.40.390.10">
    <property type="entry name" value="Collagenase (Catalytic Domain)"/>
    <property type="match status" value="1"/>
</dbReference>
<proteinExistence type="predicted"/>
<dbReference type="SUPFAM" id="SSF55486">
    <property type="entry name" value="Metalloproteases ('zincins'), catalytic domain"/>
    <property type="match status" value="1"/>
</dbReference>
<accession>A0ABV8QG70</accession>
<dbReference type="RefSeq" id="WP_379886070.1">
    <property type="nucleotide sequence ID" value="NZ_JBHSDI010000009.1"/>
</dbReference>
<reference evidence="2" key="1">
    <citation type="journal article" date="2019" name="Int. J. Syst. Evol. Microbiol.">
        <title>The Global Catalogue of Microorganisms (GCM) 10K type strain sequencing project: providing services to taxonomists for standard genome sequencing and annotation.</title>
        <authorList>
            <consortium name="The Broad Institute Genomics Platform"/>
            <consortium name="The Broad Institute Genome Sequencing Center for Infectious Disease"/>
            <person name="Wu L."/>
            <person name="Ma J."/>
        </authorList>
    </citation>
    <scope>NUCLEOTIDE SEQUENCE [LARGE SCALE GENOMIC DNA]</scope>
    <source>
        <strain evidence="2">CECT 7297</strain>
    </source>
</reference>
<sequence length="65" mass="6818">MPLWTLTHEIGHALGLDHPRPAGQVMGLPATCAAFNGFMGVSTTVDRSMAPITRLSSAPTVLTSQ</sequence>
<dbReference type="InterPro" id="IPR024079">
    <property type="entry name" value="MetalloPept_cat_dom_sf"/>
</dbReference>
<keyword evidence="2" id="KW-1185">Reference proteome</keyword>
<comment type="caution">
    <text evidence="1">The sequence shown here is derived from an EMBL/GenBank/DDBJ whole genome shotgun (WGS) entry which is preliminary data.</text>
</comment>
<evidence type="ECO:0000313" key="2">
    <source>
        <dbReference type="Proteomes" id="UP001595798"/>
    </source>
</evidence>
<name>A0ABV8QG70_9GAMM</name>
<dbReference type="EMBL" id="JBHSDI010000009">
    <property type="protein sequence ID" value="MFC4258542.1"/>
    <property type="molecule type" value="Genomic_DNA"/>
</dbReference>
<organism evidence="1 2">
    <name type="scientific">Marinobacter lacisalsi</name>
    <dbReference type="NCBI Taxonomy" id="475979"/>
    <lineage>
        <taxon>Bacteria</taxon>
        <taxon>Pseudomonadati</taxon>
        <taxon>Pseudomonadota</taxon>
        <taxon>Gammaproteobacteria</taxon>
        <taxon>Pseudomonadales</taxon>
        <taxon>Marinobacteraceae</taxon>
        <taxon>Marinobacter</taxon>
    </lineage>
</organism>
<gene>
    <name evidence="1" type="ORF">ACFOZ5_05765</name>
</gene>
<evidence type="ECO:0000313" key="1">
    <source>
        <dbReference type="EMBL" id="MFC4258542.1"/>
    </source>
</evidence>